<proteinExistence type="predicted"/>
<organism evidence="1 2">
    <name type="scientific">Streptococcus suis</name>
    <dbReference type="NCBI Taxonomy" id="1307"/>
    <lineage>
        <taxon>Bacteria</taxon>
        <taxon>Bacillati</taxon>
        <taxon>Bacillota</taxon>
        <taxon>Bacilli</taxon>
        <taxon>Lactobacillales</taxon>
        <taxon>Streptococcaceae</taxon>
        <taxon>Streptococcus</taxon>
    </lineage>
</organism>
<sequence>MFKTLKRVTGGVLTSAYEKVYIVNFEKCPYIPYIDQNVLKSLGKWYVSTGGEWICHSDLEWDDFKTLFNNLLEGSLKGNVRYEMDYMPFQQS</sequence>
<evidence type="ECO:0000313" key="2">
    <source>
        <dbReference type="Proteomes" id="UP000075182"/>
    </source>
</evidence>
<accession>A0A0Z8SQX6</accession>
<gene>
    <name evidence="1" type="ORF">ERS132536_01917</name>
</gene>
<protein>
    <submittedName>
        <fullName evidence="1">Putative bacteriocin</fullName>
    </submittedName>
</protein>
<dbReference type="AlphaFoldDB" id="A0A0Z8SQX6"/>
<reference evidence="1 2" key="1">
    <citation type="submission" date="2016-02" db="EMBL/GenBank/DDBJ databases">
        <authorList>
            <consortium name="Pathogen Informatics"/>
        </authorList>
    </citation>
    <scope>NUCLEOTIDE SEQUENCE [LARGE SCALE GENOMIC DNA]</scope>
    <source>
        <strain evidence="1 2">SS999</strain>
    </source>
</reference>
<dbReference type="RefSeq" id="WP_002938623.1">
    <property type="nucleotide sequence ID" value="NZ_BCBZ01000101.1"/>
</dbReference>
<evidence type="ECO:0000313" key="1">
    <source>
        <dbReference type="EMBL" id="CYX91874.1"/>
    </source>
</evidence>
<dbReference type="Pfam" id="PF13024">
    <property type="entry name" value="DUF3884"/>
    <property type="match status" value="1"/>
</dbReference>
<dbReference type="Proteomes" id="UP000075182">
    <property type="component" value="Unassembled WGS sequence"/>
</dbReference>
<dbReference type="InterPro" id="IPR024979">
    <property type="entry name" value="DUF3884"/>
</dbReference>
<dbReference type="EMBL" id="FIMD01000018">
    <property type="protein sequence ID" value="CYX91874.1"/>
    <property type="molecule type" value="Genomic_DNA"/>
</dbReference>
<name>A0A0Z8SQX6_STRSU</name>